<dbReference type="AlphaFoldDB" id="C6HLW2"/>
<organism evidence="2 3">
    <name type="scientific">Ajellomyces capsulatus (strain H143)</name>
    <name type="common">Darling's disease fungus</name>
    <name type="synonym">Histoplasma capsulatum</name>
    <dbReference type="NCBI Taxonomy" id="544712"/>
    <lineage>
        <taxon>Eukaryota</taxon>
        <taxon>Fungi</taxon>
        <taxon>Dikarya</taxon>
        <taxon>Ascomycota</taxon>
        <taxon>Pezizomycotina</taxon>
        <taxon>Eurotiomycetes</taxon>
        <taxon>Eurotiomycetidae</taxon>
        <taxon>Onygenales</taxon>
        <taxon>Ajellomycetaceae</taxon>
        <taxon>Histoplasma</taxon>
    </lineage>
</organism>
<gene>
    <name evidence="2" type="ORF">HCDG_07581</name>
</gene>
<dbReference type="HOGENOM" id="CLU_2196165_0_0_1"/>
<feature type="compositionally biased region" description="Basic and acidic residues" evidence="1">
    <location>
        <begin position="1"/>
        <end position="10"/>
    </location>
</feature>
<dbReference type="EMBL" id="GG692431">
    <property type="protein sequence ID" value="EER38712.1"/>
    <property type="molecule type" value="Genomic_DNA"/>
</dbReference>
<dbReference type="VEuPathDB" id="FungiDB:HCDG_07581"/>
<dbReference type="Proteomes" id="UP000002624">
    <property type="component" value="Unassembled WGS sequence"/>
</dbReference>
<proteinExistence type="predicted"/>
<reference evidence="3" key="1">
    <citation type="submission" date="2009-05" db="EMBL/GenBank/DDBJ databases">
        <title>The genome sequence of Ajellomyces capsulatus strain H143.</title>
        <authorList>
            <person name="Champion M."/>
            <person name="Cuomo C.A."/>
            <person name="Ma L.-J."/>
            <person name="Henn M.R."/>
            <person name="Sil A."/>
            <person name="Goldman B."/>
            <person name="Young S.K."/>
            <person name="Kodira C.D."/>
            <person name="Zeng Q."/>
            <person name="Koehrsen M."/>
            <person name="Alvarado L."/>
            <person name="Berlin A.M."/>
            <person name="Borenstein D."/>
            <person name="Chen Z."/>
            <person name="Engels R."/>
            <person name="Freedman E."/>
            <person name="Gellesch M."/>
            <person name="Goldberg J."/>
            <person name="Griggs A."/>
            <person name="Gujja S."/>
            <person name="Heiman D.I."/>
            <person name="Hepburn T.A."/>
            <person name="Howarth C."/>
            <person name="Jen D."/>
            <person name="Larson L."/>
            <person name="Lewis B."/>
            <person name="Mehta T."/>
            <person name="Park D."/>
            <person name="Pearson M."/>
            <person name="Roberts A."/>
            <person name="Saif S."/>
            <person name="Shea T.D."/>
            <person name="Shenoy N."/>
            <person name="Sisk P."/>
            <person name="Stolte C."/>
            <person name="Sykes S."/>
            <person name="Walk T."/>
            <person name="White J."/>
            <person name="Yandava C."/>
            <person name="Klein B."/>
            <person name="McEwen J.G."/>
            <person name="Puccia R."/>
            <person name="Goldman G.H."/>
            <person name="Felipe M.S."/>
            <person name="Nino-Vega G."/>
            <person name="San-Blas G."/>
            <person name="Taylor J.W."/>
            <person name="Mendoza L."/>
            <person name="Galagan J.E."/>
            <person name="Nusbaum C."/>
            <person name="Birren B.W."/>
        </authorList>
    </citation>
    <scope>NUCLEOTIDE SEQUENCE [LARGE SCALE GENOMIC DNA]</scope>
    <source>
        <strain evidence="3">H143</strain>
    </source>
</reference>
<accession>C6HLW2</accession>
<feature type="region of interest" description="Disordered" evidence="1">
    <location>
        <begin position="1"/>
        <end position="38"/>
    </location>
</feature>
<evidence type="ECO:0000256" key="1">
    <source>
        <dbReference type="SAM" id="MobiDB-lite"/>
    </source>
</evidence>
<feature type="compositionally biased region" description="Polar residues" evidence="1">
    <location>
        <begin position="27"/>
        <end position="37"/>
    </location>
</feature>
<name>C6HLW2_AJECH</name>
<sequence>MKRGEAHNVHDFATSTKKRARSERNKISQPSAHSLNQEAGMCPFQFADERQNKQKFLVLMRLGASQPETPLSHHHRRISTTGIGRGLTLSTSTVEEFAKVSRGEQPSK</sequence>
<dbReference type="OrthoDB" id="10604843at2759"/>
<evidence type="ECO:0000313" key="3">
    <source>
        <dbReference type="Proteomes" id="UP000002624"/>
    </source>
</evidence>
<protein>
    <submittedName>
        <fullName evidence="2">Uncharacterized protein</fullName>
    </submittedName>
</protein>
<evidence type="ECO:0000313" key="2">
    <source>
        <dbReference type="EMBL" id="EER38712.1"/>
    </source>
</evidence>